<dbReference type="Proteomes" id="UP001179952">
    <property type="component" value="Unassembled WGS sequence"/>
</dbReference>
<gene>
    <name evidence="2" type="ORF">QJS04_geneDACA010915</name>
</gene>
<reference evidence="2" key="2">
    <citation type="submission" date="2023-06" db="EMBL/GenBank/DDBJ databases">
        <authorList>
            <person name="Ma L."/>
            <person name="Liu K.-W."/>
            <person name="Li Z."/>
            <person name="Hsiao Y.-Y."/>
            <person name="Qi Y."/>
            <person name="Fu T."/>
            <person name="Tang G."/>
            <person name="Zhang D."/>
            <person name="Sun W.-H."/>
            <person name="Liu D.-K."/>
            <person name="Li Y."/>
            <person name="Chen G.-Z."/>
            <person name="Liu X.-D."/>
            <person name="Liao X.-Y."/>
            <person name="Jiang Y.-T."/>
            <person name="Yu X."/>
            <person name="Hao Y."/>
            <person name="Huang J."/>
            <person name="Zhao X.-W."/>
            <person name="Ke S."/>
            <person name="Chen Y.-Y."/>
            <person name="Wu W.-L."/>
            <person name="Hsu J.-L."/>
            <person name="Lin Y.-F."/>
            <person name="Huang M.-D."/>
            <person name="Li C.-Y."/>
            <person name="Huang L."/>
            <person name="Wang Z.-W."/>
            <person name="Zhao X."/>
            <person name="Zhong W.-Y."/>
            <person name="Peng D.-H."/>
            <person name="Ahmad S."/>
            <person name="Lan S."/>
            <person name="Zhang J.-S."/>
            <person name="Tsai W.-C."/>
            <person name="Van De Peer Y."/>
            <person name="Liu Z.-J."/>
        </authorList>
    </citation>
    <scope>NUCLEOTIDE SEQUENCE</scope>
    <source>
        <strain evidence="2">SCP</strain>
        <tissue evidence="2">Leaves</tissue>
    </source>
</reference>
<evidence type="ECO:0000256" key="1">
    <source>
        <dbReference type="SAM" id="MobiDB-lite"/>
    </source>
</evidence>
<proteinExistence type="predicted"/>
<accession>A0AAV9BK72</accession>
<name>A0AAV9BK72_ACOGR</name>
<evidence type="ECO:0000313" key="3">
    <source>
        <dbReference type="Proteomes" id="UP001179952"/>
    </source>
</evidence>
<comment type="caution">
    <text evidence="2">The sequence shown here is derived from an EMBL/GenBank/DDBJ whole genome shotgun (WGS) entry which is preliminary data.</text>
</comment>
<organism evidence="2 3">
    <name type="scientific">Acorus gramineus</name>
    <name type="common">Dwarf sweet flag</name>
    <dbReference type="NCBI Taxonomy" id="55184"/>
    <lineage>
        <taxon>Eukaryota</taxon>
        <taxon>Viridiplantae</taxon>
        <taxon>Streptophyta</taxon>
        <taxon>Embryophyta</taxon>
        <taxon>Tracheophyta</taxon>
        <taxon>Spermatophyta</taxon>
        <taxon>Magnoliopsida</taxon>
        <taxon>Liliopsida</taxon>
        <taxon>Acoraceae</taxon>
        <taxon>Acorus</taxon>
    </lineage>
</organism>
<sequence>MSPNIPGFPQLENGALNPQQPSTKSREDKPALTYALETVCKNPLPQSLSDYHELTEPLFEEHKISTPKPPRVLLS</sequence>
<feature type="region of interest" description="Disordered" evidence="1">
    <location>
        <begin position="1"/>
        <end position="31"/>
    </location>
</feature>
<evidence type="ECO:0008006" key="4">
    <source>
        <dbReference type="Google" id="ProtNLM"/>
    </source>
</evidence>
<evidence type="ECO:0000313" key="2">
    <source>
        <dbReference type="EMBL" id="KAK1276732.1"/>
    </source>
</evidence>
<dbReference type="EMBL" id="JAUJYN010000003">
    <property type="protein sequence ID" value="KAK1276732.1"/>
    <property type="molecule type" value="Genomic_DNA"/>
</dbReference>
<dbReference type="AlphaFoldDB" id="A0AAV9BK72"/>
<protein>
    <recommendedName>
        <fullName evidence="4">Prolactin receptor</fullName>
    </recommendedName>
</protein>
<keyword evidence="3" id="KW-1185">Reference proteome</keyword>
<reference evidence="2" key="1">
    <citation type="journal article" date="2023" name="Nat. Commun.">
        <title>Diploid and tetraploid genomes of Acorus and the evolution of monocots.</title>
        <authorList>
            <person name="Ma L."/>
            <person name="Liu K.W."/>
            <person name="Li Z."/>
            <person name="Hsiao Y.Y."/>
            <person name="Qi Y."/>
            <person name="Fu T."/>
            <person name="Tang G.D."/>
            <person name="Zhang D."/>
            <person name="Sun W.H."/>
            <person name="Liu D.K."/>
            <person name="Li Y."/>
            <person name="Chen G.Z."/>
            <person name="Liu X.D."/>
            <person name="Liao X.Y."/>
            <person name="Jiang Y.T."/>
            <person name="Yu X."/>
            <person name="Hao Y."/>
            <person name="Huang J."/>
            <person name="Zhao X.W."/>
            <person name="Ke S."/>
            <person name="Chen Y.Y."/>
            <person name="Wu W.L."/>
            <person name="Hsu J.L."/>
            <person name="Lin Y.F."/>
            <person name="Huang M.D."/>
            <person name="Li C.Y."/>
            <person name="Huang L."/>
            <person name="Wang Z.W."/>
            <person name="Zhao X."/>
            <person name="Zhong W.Y."/>
            <person name="Peng D.H."/>
            <person name="Ahmad S."/>
            <person name="Lan S."/>
            <person name="Zhang J.S."/>
            <person name="Tsai W.C."/>
            <person name="Van de Peer Y."/>
            <person name="Liu Z.J."/>
        </authorList>
    </citation>
    <scope>NUCLEOTIDE SEQUENCE</scope>
    <source>
        <strain evidence="2">SCP</strain>
    </source>
</reference>